<dbReference type="GO" id="GO:0022857">
    <property type="term" value="F:transmembrane transporter activity"/>
    <property type="evidence" value="ECO:0007669"/>
    <property type="project" value="InterPro"/>
</dbReference>
<evidence type="ECO:0000256" key="6">
    <source>
        <dbReference type="ARBA" id="ARBA00022989"/>
    </source>
</evidence>
<evidence type="ECO:0000256" key="5">
    <source>
        <dbReference type="ARBA" id="ARBA00022692"/>
    </source>
</evidence>
<sequence length="505" mass="55169">MSGNRILISAAVMAATIMQVLDTTIINVALPNMAGQLDATPDNISWVLTSYLIASAIIMPLTGFITDRIGQKRFLLISIAGFVITSALCGMAVSLAQMVLFRFLQGVFGAALVPLSQSIMLQVFPGEQRGKAMAIWSMGVMVAPIMGPTLGGWLTEAISWRWTFYINLPVGIASFVLALRHVPDTTTRERRMDWLGFATLALGIGALQLVLDRGNQDDWFSSQTLIFAACVTVVSLAFFVVYTLTGKHHPLFDLRIFRDRNFLVASLIMTTIGIGFFGGMLLQSLFLQEFLDYPTFEAGLYMAPRGLASFLVMIFVGKFVNRIPPRNFIFTGICASIVGNYLMTRFTGDITAGDLIVPMMLQGVGMGLIFVPISTLAFTTLPRETAAEAAGIYSLIRAVGSSFGISILATYFSRSTQQSWSLLRGDITPYSEPLRVYLAPLHLGAQDPQGIAMAARAVLHQAQNIGYIDSLWFATLNFVMMLPLLLLVRTPKKSATAPQPEVILE</sequence>
<keyword evidence="5 8" id="KW-0812">Transmembrane</keyword>
<dbReference type="PROSITE" id="PS50850">
    <property type="entry name" value="MFS"/>
    <property type="match status" value="1"/>
</dbReference>
<feature type="domain" description="Major facilitator superfamily (MFS) profile" evidence="9">
    <location>
        <begin position="8"/>
        <end position="492"/>
    </location>
</feature>
<evidence type="ECO:0000256" key="8">
    <source>
        <dbReference type="SAM" id="Phobius"/>
    </source>
</evidence>
<dbReference type="InterPro" id="IPR036259">
    <property type="entry name" value="MFS_trans_sf"/>
</dbReference>
<gene>
    <name evidence="10" type="primary">emrB_5</name>
    <name evidence="10" type="ORF">GALL_45180</name>
</gene>
<dbReference type="PANTHER" id="PTHR42718:SF9">
    <property type="entry name" value="MAJOR FACILITATOR SUPERFAMILY MULTIDRUG TRANSPORTER MFSC"/>
    <property type="match status" value="1"/>
</dbReference>
<dbReference type="GO" id="GO:0005886">
    <property type="term" value="C:plasma membrane"/>
    <property type="evidence" value="ECO:0007669"/>
    <property type="project" value="UniProtKB-SubCell"/>
</dbReference>
<reference evidence="10" key="1">
    <citation type="submission" date="2016-10" db="EMBL/GenBank/DDBJ databases">
        <title>Sequence of Gallionella enrichment culture.</title>
        <authorList>
            <person name="Poehlein A."/>
            <person name="Muehling M."/>
            <person name="Daniel R."/>
        </authorList>
    </citation>
    <scope>NUCLEOTIDE SEQUENCE</scope>
</reference>
<dbReference type="CDD" id="cd17503">
    <property type="entry name" value="MFS_LmrB_MDR_like"/>
    <property type="match status" value="1"/>
</dbReference>
<evidence type="ECO:0000256" key="3">
    <source>
        <dbReference type="ARBA" id="ARBA00022448"/>
    </source>
</evidence>
<feature type="transmembrane region" description="Helical" evidence="8">
    <location>
        <begin position="327"/>
        <end position="343"/>
    </location>
</feature>
<keyword evidence="6 8" id="KW-1133">Transmembrane helix</keyword>
<feature type="transmembrane region" description="Helical" evidence="8">
    <location>
        <begin position="194"/>
        <end position="211"/>
    </location>
</feature>
<feature type="transmembrane region" description="Helical" evidence="8">
    <location>
        <begin position="262"/>
        <end position="286"/>
    </location>
</feature>
<keyword evidence="7 8" id="KW-0472">Membrane</keyword>
<name>A0A1J5TEW6_9ZZZZ</name>
<dbReference type="Gene3D" id="1.20.1720.10">
    <property type="entry name" value="Multidrug resistance protein D"/>
    <property type="match status" value="1"/>
</dbReference>
<comment type="similarity">
    <text evidence="2">Belongs to the major facilitator superfamily. EmrB family.</text>
</comment>
<feature type="transmembrane region" description="Helical" evidence="8">
    <location>
        <begin position="46"/>
        <end position="65"/>
    </location>
</feature>
<dbReference type="EMBL" id="MLJW01000011">
    <property type="protein sequence ID" value="OIR14712.1"/>
    <property type="molecule type" value="Genomic_DNA"/>
</dbReference>
<keyword evidence="3" id="KW-0813">Transport</keyword>
<dbReference type="InterPro" id="IPR004638">
    <property type="entry name" value="EmrB-like"/>
</dbReference>
<dbReference type="PANTHER" id="PTHR42718">
    <property type="entry name" value="MAJOR FACILITATOR SUPERFAMILY MULTIDRUG TRANSPORTER MFSC"/>
    <property type="match status" value="1"/>
</dbReference>
<feature type="transmembrane region" description="Helical" evidence="8">
    <location>
        <begin position="133"/>
        <end position="154"/>
    </location>
</feature>
<comment type="caution">
    <text evidence="10">The sequence shown here is derived from an EMBL/GenBank/DDBJ whole genome shotgun (WGS) entry which is preliminary data.</text>
</comment>
<feature type="transmembrane region" description="Helical" evidence="8">
    <location>
        <begin position="390"/>
        <end position="412"/>
    </location>
</feature>
<protein>
    <submittedName>
        <fullName evidence="10">Multidrug export protein EmrB</fullName>
    </submittedName>
</protein>
<dbReference type="NCBIfam" id="TIGR00711">
    <property type="entry name" value="efflux_EmrB"/>
    <property type="match status" value="1"/>
</dbReference>
<feature type="transmembrane region" description="Helical" evidence="8">
    <location>
        <begin position="160"/>
        <end position="182"/>
    </location>
</feature>
<feature type="transmembrane region" description="Helical" evidence="8">
    <location>
        <begin position="223"/>
        <end position="242"/>
    </location>
</feature>
<organism evidence="10">
    <name type="scientific">mine drainage metagenome</name>
    <dbReference type="NCBI Taxonomy" id="410659"/>
    <lineage>
        <taxon>unclassified sequences</taxon>
        <taxon>metagenomes</taxon>
        <taxon>ecological metagenomes</taxon>
    </lineage>
</organism>
<feature type="transmembrane region" description="Helical" evidence="8">
    <location>
        <begin position="99"/>
        <end position="121"/>
    </location>
</feature>
<comment type="subcellular location">
    <subcellularLocation>
        <location evidence="1">Cell membrane</location>
        <topology evidence="1">Multi-pass membrane protein</topology>
    </subcellularLocation>
</comment>
<dbReference type="InterPro" id="IPR011701">
    <property type="entry name" value="MFS"/>
</dbReference>
<dbReference type="Pfam" id="PF07690">
    <property type="entry name" value="MFS_1"/>
    <property type="match status" value="1"/>
</dbReference>
<feature type="transmembrane region" description="Helical" evidence="8">
    <location>
        <begin position="74"/>
        <end position="93"/>
    </location>
</feature>
<dbReference type="AlphaFoldDB" id="A0A1J5TEW6"/>
<evidence type="ECO:0000256" key="2">
    <source>
        <dbReference type="ARBA" id="ARBA00008537"/>
    </source>
</evidence>
<evidence type="ECO:0000256" key="7">
    <source>
        <dbReference type="ARBA" id="ARBA00023136"/>
    </source>
</evidence>
<feature type="transmembrane region" description="Helical" evidence="8">
    <location>
        <begin position="355"/>
        <end position="378"/>
    </location>
</feature>
<evidence type="ECO:0000256" key="4">
    <source>
        <dbReference type="ARBA" id="ARBA00022475"/>
    </source>
</evidence>
<dbReference type="Gene3D" id="1.20.1250.20">
    <property type="entry name" value="MFS general substrate transporter like domains"/>
    <property type="match status" value="1"/>
</dbReference>
<proteinExistence type="inferred from homology"/>
<dbReference type="SUPFAM" id="SSF103473">
    <property type="entry name" value="MFS general substrate transporter"/>
    <property type="match status" value="1"/>
</dbReference>
<accession>A0A1J5TEW6</accession>
<feature type="transmembrane region" description="Helical" evidence="8">
    <location>
        <begin position="470"/>
        <end position="488"/>
    </location>
</feature>
<evidence type="ECO:0000256" key="1">
    <source>
        <dbReference type="ARBA" id="ARBA00004651"/>
    </source>
</evidence>
<keyword evidence="4" id="KW-1003">Cell membrane</keyword>
<evidence type="ECO:0000313" key="10">
    <source>
        <dbReference type="EMBL" id="OIR14712.1"/>
    </source>
</evidence>
<evidence type="ECO:0000259" key="9">
    <source>
        <dbReference type="PROSITE" id="PS50850"/>
    </source>
</evidence>
<feature type="transmembrane region" description="Helical" evidence="8">
    <location>
        <begin position="298"/>
        <end position="320"/>
    </location>
</feature>
<dbReference type="InterPro" id="IPR020846">
    <property type="entry name" value="MFS_dom"/>
</dbReference>